<feature type="transmembrane region" description="Helical" evidence="10">
    <location>
        <begin position="326"/>
        <end position="348"/>
    </location>
</feature>
<keyword evidence="4" id="KW-0547">Nucleotide-binding</keyword>
<evidence type="ECO:0000256" key="10">
    <source>
        <dbReference type="SAM" id="Phobius"/>
    </source>
</evidence>
<dbReference type="InterPro" id="IPR003439">
    <property type="entry name" value="ABC_transporter-like_ATP-bd"/>
</dbReference>
<dbReference type="PROSITE" id="PS00211">
    <property type="entry name" value="ABC_TRANSPORTER_1"/>
    <property type="match status" value="1"/>
</dbReference>
<sequence length="681" mass="75140">MSAMLLTGRTRHPSQRRHSLQSHVRRHGRRDPGAPLRRNSGVPGAAGTARHTDWKAFLMFSLFERMVEPFPPRDLTTPPQGGLFRFVWFYAKPVWPLLVATAILTSLISIVEVSLFGFLGQIVDWFSGVSRETFMAENGLTLALMAAVVLVLLPGLVFLEGLVTFQGLAGNFPMRFRWMVHRWMLGHSMGFYQDEFAGRISTKLMQTALAVRETVMKSIDVFLYVVVYFTGIVVLVAAADWKLVLPFAAWVAIYALILWYFIPRLDRVSQSQADARAEMTGRVVDAYANVATVKLFAHTRREADYAQRSMRGFLGTVYGQMRLVNLFYVSLYALNSLLLFAVGALSIWLWHGELVSVGAIAAAIGLVLRINGMSQWIMWEVSALFENIGTIRDGMSTFTLPHAITDRRTAPALVVDRGEIAFENVAFHYGRGDGVLQDFELTVRPGEKVGLVGRSGAGKSTILNLLLRFHDVESGRVLIDGQDIATVKQESLRSQIGMVTQDTSLLHRSIRDNILYGRPDAGEADLLRAIERAEAADFIAELPDIEGRSGLDAEVGERGVKLSGGQRQRIAIARVMLKDAPILLLDEATSALDSEVEAAIAGNLYRLMEGKTVIAVAHRLSTIAALDRLIVLDEGRIVDEGTHSELLDRGGLYAQLWTRQTGGFLLGDPDAGAASTIRAAE</sequence>
<dbReference type="GO" id="GO:0016887">
    <property type="term" value="F:ATP hydrolysis activity"/>
    <property type="evidence" value="ECO:0007669"/>
    <property type="project" value="InterPro"/>
</dbReference>
<dbReference type="GO" id="GO:0005524">
    <property type="term" value="F:ATP binding"/>
    <property type="evidence" value="ECO:0007669"/>
    <property type="project" value="UniProtKB-KW"/>
</dbReference>
<dbReference type="BioCyc" id="AURANTIMONAS:SI859A1_02435-MONOMER"/>
<dbReference type="Pfam" id="PF00005">
    <property type="entry name" value="ABC_tran"/>
    <property type="match status" value="1"/>
</dbReference>
<comment type="function">
    <text evidence="8">Part of an ABC transporter complex. Transmembrane domains (TMD) form a pore in the inner membrane and the ATP-binding domain (NBD) is responsible for energy generation.</text>
</comment>
<reference evidence="13 14" key="1">
    <citation type="journal article" date="2008" name="Appl. Environ. Microbiol.">
        <title>Genomic insights into Mn(II) oxidation by the marine alphaproteobacterium Aurantimonas sp. strain SI85-9A1.</title>
        <authorList>
            <person name="Dick G.J."/>
            <person name="Podell S."/>
            <person name="Johnson H.A."/>
            <person name="Rivera-Espinoza Y."/>
            <person name="Bernier-Latmani R."/>
            <person name="McCarthy J.K."/>
            <person name="Torpey J.W."/>
            <person name="Clement B.G."/>
            <person name="Gaasterland T."/>
            <person name="Tebo B.M."/>
        </authorList>
    </citation>
    <scope>NUCLEOTIDE SEQUENCE [LARGE SCALE GENOMIC DNA]</scope>
    <source>
        <strain evidence="13 14">SI85-9A1</strain>
    </source>
</reference>
<dbReference type="GO" id="GO:0034040">
    <property type="term" value="F:ATPase-coupled lipid transmembrane transporter activity"/>
    <property type="evidence" value="ECO:0007669"/>
    <property type="project" value="TreeGrafter"/>
</dbReference>
<dbReference type="Gene3D" id="1.20.1560.10">
    <property type="entry name" value="ABC transporter type 1, transmembrane domain"/>
    <property type="match status" value="1"/>
</dbReference>
<feature type="domain" description="ABC transmembrane type-1" evidence="12">
    <location>
        <begin position="99"/>
        <end position="386"/>
    </location>
</feature>
<dbReference type="Gene3D" id="3.40.50.300">
    <property type="entry name" value="P-loop containing nucleotide triphosphate hydrolases"/>
    <property type="match status" value="1"/>
</dbReference>
<evidence type="ECO:0000256" key="8">
    <source>
        <dbReference type="ARBA" id="ARBA00024725"/>
    </source>
</evidence>
<evidence type="ECO:0000313" key="14">
    <source>
        <dbReference type="Proteomes" id="UP000000321"/>
    </source>
</evidence>
<dbReference type="InterPro" id="IPR003593">
    <property type="entry name" value="AAA+_ATPase"/>
</dbReference>
<dbReference type="InterPro" id="IPR017871">
    <property type="entry name" value="ABC_transporter-like_CS"/>
</dbReference>
<evidence type="ECO:0000256" key="6">
    <source>
        <dbReference type="ARBA" id="ARBA00022989"/>
    </source>
</evidence>
<comment type="similarity">
    <text evidence="2">Belongs to the ABC transporter superfamily.</text>
</comment>
<feature type="transmembrane region" description="Helical" evidence="10">
    <location>
        <begin position="221"/>
        <end position="238"/>
    </location>
</feature>
<dbReference type="FunFam" id="3.40.50.300:FF:000218">
    <property type="entry name" value="Multidrug ABC transporter ATP-binding protein"/>
    <property type="match status" value="1"/>
</dbReference>
<keyword evidence="14" id="KW-1185">Reference proteome</keyword>
<keyword evidence="6 10" id="KW-1133">Transmembrane helix</keyword>
<feature type="transmembrane region" description="Helical" evidence="10">
    <location>
        <begin position="139"/>
        <end position="169"/>
    </location>
</feature>
<dbReference type="InterPro" id="IPR036640">
    <property type="entry name" value="ABC1_TM_sf"/>
</dbReference>
<dbReference type="HOGENOM" id="CLU_000604_62_3_5"/>
<evidence type="ECO:0000313" key="13">
    <source>
        <dbReference type="EMBL" id="EAS51619.1"/>
    </source>
</evidence>
<organism evidence="13 14">
    <name type="scientific">Aurantimonas manganoxydans (strain ATCC BAA-1229 / DSM 21871 / SI85-9A1)</name>
    <dbReference type="NCBI Taxonomy" id="287752"/>
    <lineage>
        <taxon>Bacteria</taxon>
        <taxon>Pseudomonadati</taxon>
        <taxon>Pseudomonadota</taxon>
        <taxon>Alphaproteobacteria</taxon>
        <taxon>Hyphomicrobiales</taxon>
        <taxon>Aurantimonadaceae</taxon>
        <taxon>Aurantimonas</taxon>
    </lineage>
</organism>
<dbReference type="GO" id="GO:0140359">
    <property type="term" value="F:ABC-type transporter activity"/>
    <property type="evidence" value="ECO:0007669"/>
    <property type="project" value="InterPro"/>
</dbReference>
<comment type="subcellular location">
    <subcellularLocation>
        <location evidence="1">Cell membrane</location>
        <topology evidence="1">Multi-pass membrane protein</topology>
    </subcellularLocation>
</comment>
<dbReference type="InterPro" id="IPR011527">
    <property type="entry name" value="ABC1_TM_dom"/>
</dbReference>
<feature type="transmembrane region" description="Helical" evidence="10">
    <location>
        <begin position="354"/>
        <end position="372"/>
    </location>
</feature>
<dbReference type="InterPro" id="IPR027417">
    <property type="entry name" value="P-loop_NTPase"/>
</dbReference>
<evidence type="ECO:0000256" key="2">
    <source>
        <dbReference type="ARBA" id="ARBA00005417"/>
    </source>
</evidence>
<keyword evidence="3 10" id="KW-0812">Transmembrane</keyword>
<feature type="transmembrane region" description="Helical" evidence="10">
    <location>
        <begin position="94"/>
        <end position="119"/>
    </location>
</feature>
<dbReference type="PANTHER" id="PTHR24221">
    <property type="entry name" value="ATP-BINDING CASSETTE SUB-FAMILY B"/>
    <property type="match status" value="1"/>
</dbReference>
<evidence type="ECO:0000256" key="7">
    <source>
        <dbReference type="ARBA" id="ARBA00023136"/>
    </source>
</evidence>
<comment type="caution">
    <text evidence="13">The sequence shown here is derived from an EMBL/GenBank/DDBJ whole genome shotgun (WGS) entry which is preliminary data.</text>
</comment>
<evidence type="ECO:0000256" key="1">
    <source>
        <dbReference type="ARBA" id="ARBA00004651"/>
    </source>
</evidence>
<evidence type="ECO:0000256" key="4">
    <source>
        <dbReference type="ARBA" id="ARBA00022741"/>
    </source>
</evidence>
<evidence type="ECO:0000259" key="11">
    <source>
        <dbReference type="PROSITE" id="PS50893"/>
    </source>
</evidence>
<gene>
    <name evidence="13" type="ORF">SI859A1_02435</name>
</gene>
<feature type="transmembrane region" description="Helical" evidence="10">
    <location>
        <begin position="244"/>
        <end position="262"/>
    </location>
</feature>
<dbReference type="InterPro" id="IPR039421">
    <property type="entry name" value="Type_1_exporter"/>
</dbReference>
<dbReference type="GO" id="GO:0005886">
    <property type="term" value="C:plasma membrane"/>
    <property type="evidence" value="ECO:0007669"/>
    <property type="project" value="UniProtKB-SubCell"/>
</dbReference>
<dbReference type="EMBL" id="AAPJ01000001">
    <property type="protein sequence ID" value="EAS51619.1"/>
    <property type="molecule type" value="Genomic_DNA"/>
</dbReference>
<evidence type="ECO:0000256" key="5">
    <source>
        <dbReference type="ARBA" id="ARBA00022840"/>
    </source>
</evidence>
<feature type="domain" description="ABC transporter" evidence="11">
    <location>
        <begin position="420"/>
        <end position="659"/>
    </location>
</feature>
<accession>Q1YLW2</accession>
<feature type="compositionally biased region" description="Basic residues" evidence="9">
    <location>
        <begin position="9"/>
        <end position="29"/>
    </location>
</feature>
<dbReference type="SUPFAM" id="SSF90123">
    <property type="entry name" value="ABC transporter transmembrane region"/>
    <property type="match status" value="1"/>
</dbReference>
<evidence type="ECO:0000256" key="3">
    <source>
        <dbReference type="ARBA" id="ARBA00022692"/>
    </source>
</evidence>
<dbReference type="FunFam" id="1.20.1560.10:FF:000070">
    <property type="entry name" value="Multidrug ABC transporter ATP-binding protein"/>
    <property type="match status" value="1"/>
</dbReference>
<evidence type="ECO:0000256" key="9">
    <source>
        <dbReference type="SAM" id="MobiDB-lite"/>
    </source>
</evidence>
<evidence type="ECO:0000259" key="12">
    <source>
        <dbReference type="PROSITE" id="PS50929"/>
    </source>
</evidence>
<dbReference type="AlphaFoldDB" id="Q1YLW2"/>
<keyword evidence="7 10" id="KW-0472">Membrane</keyword>
<feature type="region of interest" description="Disordered" evidence="9">
    <location>
        <begin position="1"/>
        <end position="48"/>
    </location>
</feature>
<name>Q1YLW2_AURMS</name>
<dbReference type="PROSITE" id="PS50893">
    <property type="entry name" value="ABC_TRANSPORTER_2"/>
    <property type="match status" value="1"/>
</dbReference>
<dbReference type="Pfam" id="PF00664">
    <property type="entry name" value="ABC_membrane"/>
    <property type="match status" value="1"/>
</dbReference>
<dbReference type="PROSITE" id="PS50929">
    <property type="entry name" value="ABC_TM1F"/>
    <property type="match status" value="1"/>
</dbReference>
<dbReference type="SMART" id="SM00382">
    <property type="entry name" value="AAA"/>
    <property type="match status" value="1"/>
</dbReference>
<dbReference type="SUPFAM" id="SSF52540">
    <property type="entry name" value="P-loop containing nucleoside triphosphate hydrolases"/>
    <property type="match status" value="1"/>
</dbReference>
<dbReference type="PANTHER" id="PTHR24221:SF203">
    <property type="entry name" value="ATP-BINDING_PERMEASE FUSION ABC TRANSPORTER-RELATED"/>
    <property type="match status" value="1"/>
</dbReference>
<dbReference type="Proteomes" id="UP000000321">
    <property type="component" value="Unassembled WGS sequence"/>
</dbReference>
<keyword evidence="5 13" id="KW-0067">ATP-binding</keyword>
<proteinExistence type="inferred from homology"/>
<protein>
    <submittedName>
        <fullName evidence="13">Putative ABC transporter, ATP-binding protein</fullName>
    </submittedName>
</protein>